<feature type="region of interest" description="Disordered" evidence="1">
    <location>
        <begin position="1"/>
        <end position="45"/>
    </location>
</feature>
<dbReference type="InterPro" id="IPR016137">
    <property type="entry name" value="RGS"/>
</dbReference>
<accession>A0A923M7P4</accession>
<dbReference type="EMBL" id="JACORU010000002">
    <property type="protein sequence ID" value="MBC5764413.1"/>
    <property type="molecule type" value="Genomic_DNA"/>
</dbReference>
<dbReference type="PANTHER" id="PTHR10845">
    <property type="entry name" value="REGULATOR OF G PROTEIN SIGNALING"/>
    <property type="match status" value="1"/>
</dbReference>
<evidence type="ECO:0000313" key="4">
    <source>
        <dbReference type="Proteomes" id="UP000596827"/>
    </source>
</evidence>
<dbReference type="Proteomes" id="UP000596827">
    <property type="component" value="Unassembled WGS sequence"/>
</dbReference>
<keyword evidence="4" id="KW-1185">Reference proteome</keyword>
<reference evidence="3" key="1">
    <citation type="submission" date="2020-08" db="EMBL/GenBank/DDBJ databases">
        <title>Ramlibacter sp. GTP1 16S ribosomal RNA gene genome sequencing and assembly.</title>
        <authorList>
            <person name="Kang M."/>
        </authorList>
    </citation>
    <scope>NUCLEOTIDE SEQUENCE</scope>
    <source>
        <strain evidence="3">GTP1</strain>
    </source>
</reference>
<dbReference type="InterPro" id="IPR036305">
    <property type="entry name" value="RGS_sf"/>
</dbReference>
<dbReference type="Pfam" id="PF00615">
    <property type="entry name" value="RGS"/>
    <property type="match status" value="1"/>
</dbReference>
<feature type="compositionally biased region" description="Low complexity" evidence="1">
    <location>
        <begin position="21"/>
        <end position="38"/>
    </location>
</feature>
<dbReference type="RefSeq" id="WP_187080884.1">
    <property type="nucleotide sequence ID" value="NZ_JACORU010000002.1"/>
</dbReference>
<organism evidence="3 4">
    <name type="scientific">Ramlibacter albus</name>
    <dbReference type="NCBI Taxonomy" id="2079448"/>
    <lineage>
        <taxon>Bacteria</taxon>
        <taxon>Pseudomonadati</taxon>
        <taxon>Pseudomonadota</taxon>
        <taxon>Betaproteobacteria</taxon>
        <taxon>Burkholderiales</taxon>
        <taxon>Comamonadaceae</taxon>
        <taxon>Ramlibacter</taxon>
    </lineage>
</organism>
<dbReference type="Gene3D" id="1.10.167.10">
    <property type="entry name" value="Regulator of G-protein Signalling 4, domain 2"/>
    <property type="match status" value="1"/>
</dbReference>
<evidence type="ECO:0000256" key="1">
    <source>
        <dbReference type="SAM" id="MobiDB-lite"/>
    </source>
</evidence>
<evidence type="ECO:0000313" key="3">
    <source>
        <dbReference type="EMBL" id="MBC5764413.1"/>
    </source>
</evidence>
<dbReference type="SUPFAM" id="SSF48097">
    <property type="entry name" value="Regulator of G-protein signaling, RGS"/>
    <property type="match status" value="1"/>
</dbReference>
<gene>
    <name evidence="3" type="ORF">H8R02_08130</name>
</gene>
<comment type="caution">
    <text evidence="3">The sequence shown here is derived from an EMBL/GenBank/DDBJ whole genome shotgun (WGS) entry which is preliminary data.</text>
</comment>
<proteinExistence type="predicted"/>
<evidence type="ECO:0000259" key="2">
    <source>
        <dbReference type="PROSITE" id="PS50132"/>
    </source>
</evidence>
<feature type="domain" description="RGS" evidence="2">
    <location>
        <begin position="146"/>
        <end position="260"/>
    </location>
</feature>
<dbReference type="SMART" id="SM00315">
    <property type="entry name" value="RGS"/>
    <property type="match status" value="1"/>
</dbReference>
<sequence>MSPIAHRVTQVAEQVAPPTGPNTAQAAEVAEAPAHDAPAGPPNLNLSAAVRNRPGVNSTQAFWAKVNASDSHANEATPAAQPLLPPATAAAVPVAPPVAAVQAQPAGTARKLLGMLSKFGSAIAGIFRKPQTPAAPPPELNDVNYPMDHTLKSEANRTKFEAYLKKEFSSENLEFQKDCAGLAALPRAERAERARELVEKYIVQGAADQINIPAGTREKIESAVKAKNDIALLKALGQAQVDINTLVRRDSYPRFLKETYKGDQRPEASPDIAVWPAKLHEAIPMILARDRLQEERAAQAGRRAQVAGG</sequence>
<dbReference type="AlphaFoldDB" id="A0A923M7P4"/>
<dbReference type="PROSITE" id="PS50132">
    <property type="entry name" value="RGS"/>
    <property type="match status" value="1"/>
</dbReference>
<dbReference type="PANTHER" id="PTHR10845:SF192">
    <property type="entry name" value="DOUBLE HIT, ISOFORM B"/>
    <property type="match status" value="1"/>
</dbReference>
<protein>
    <recommendedName>
        <fullName evidence="2">RGS domain-containing protein</fullName>
    </recommendedName>
</protein>
<dbReference type="PRINTS" id="PR01301">
    <property type="entry name" value="RGSPROTEIN"/>
</dbReference>
<name>A0A923M7P4_9BURK</name>
<dbReference type="InterPro" id="IPR044926">
    <property type="entry name" value="RGS_subdomain_2"/>
</dbReference>